<proteinExistence type="predicted"/>
<feature type="domain" description="Porin" evidence="12">
    <location>
        <begin position="15"/>
        <end position="327"/>
    </location>
</feature>
<dbReference type="GO" id="GO:0006811">
    <property type="term" value="P:monoatomic ion transport"/>
    <property type="evidence" value="ECO:0007669"/>
    <property type="project" value="UniProtKB-KW"/>
</dbReference>
<keyword evidence="9" id="KW-0472">Membrane</keyword>
<feature type="chain" id="PRO_5016851644" evidence="11">
    <location>
        <begin position="30"/>
        <end position="342"/>
    </location>
</feature>
<keyword evidence="3" id="KW-0813">Transport</keyword>
<dbReference type="Gene3D" id="2.40.160.10">
    <property type="entry name" value="Porin"/>
    <property type="match status" value="1"/>
</dbReference>
<comment type="subunit">
    <text evidence="2">Homotrimer.</text>
</comment>
<evidence type="ECO:0000256" key="3">
    <source>
        <dbReference type="ARBA" id="ARBA00022448"/>
    </source>
</evidence>
<evidence type="ECO:0000256" key="8">
    <source>
        <dbReference type="ARBA" id="ARBA00023114"/>
    </source>
</evidence>
<keyword evidence="6 11" id="KW-0732">Signal</keyword>
<dbReference type="GO" id="GO:0015288">
    <property type="term" value="F:porin activity"/>
    <property type="evidence" value="ECO:0007669"/>
    <property type="project" value="UniProtKB-KW"/>
</dbReference>
<dbReference type="Pfam" id="PF13609">
    <property type="entry name" value="Porin_4"/>
    <property type="match status" value="1"/>
</dbReference>
<name>A0A370P250_9BURK</name>
<protein>
    <submittedName>
        <fullName evidence="13">Porin</fullName>
    </submittedName>
</protein>
<evidence type="ECO:0000256" key="6">
    <source>
        <dbReference type="ARBA" id="ARBA00022729"/>
    </source>
</evidence>
<evidence type="ECO:0000256" key="5">
    <source>
        <dbReference type="ARBA" id="ARBA00022692"/>
    </source>
</evidence>
<sequence>MHLRLKRRRTIVHAALATCLTASACSANAVELYGIVDAYLASSKASGEASSVVGVQNGGMSTSFWGMTGTEDLANGLKASFRLEGYFLTDTGSAGRSPTDALLSRNAYVGLEGRLGEMRLGRLANPMFLATVQFDAFGGSTKFSPLLNPLWQPRYGGYISGDTGWNNAIGYYTPDFSGLSGRFVYALGEAAGTNSSNNAVAMLYLDKGPFTATLVYQRTRVGPGLPTGSWAQSVFVAAAAYDFRWAKAILEYAGTRTSGFSLRTDTFQLGANIPFLNGQLMAAAVQTNIRADNQPDTWRRDFGLGYLYAFSKRTDAYVNVLYDKLSNKGSGTTTGIGIRHKF</sequence>
<evidence type="ECO:0000259" key="12">
    <source>
        <dbReference type="Pfam" id="PF13609"/>
    </source>
</evidence>
<keyword evidence="7" id="KW-0406">Ion transport</keyword>
<dbReference type="PANTHER" id="PTHR34501:SF9">
    <property type="entry name" value="MAJOR OUTER MEMBRANE PROTEIN P.IA"/>
    <property type="match status" value="1"/>
</dbReference>
<keyword evidence="14" id="KW-1185">Reference proteome</keyword>
<evidence type="ECO:0000256" key="10">
    <source>
        <dbReference type="ARBA" id="ARBA00023237"/>
    </source>
</evidence>
<keyword evidence="10" id="KW-0998">Cell outer membrane</keyword>
<dbReference type="Proteomes" id="UP000255165">
    <property type="component" value="Unassembled WGS sequence"/>
</dbReference>
<dbReference type="PROSITE" id="PS51257">
    <property type="entry name" value="PROKAR_LIPOPROTEIN"/>
    <property type="match status" value="1"/>
</dbReference>
<comment type="subcellular location">
    <subcellularLocation>
        <location evidence="1">Cell outer membrane</location>
        <topology evidence="1">Multi-pass membrane protein</topology>
    </subcellularLocation>
</comment>
<dbReference type="CDD" id="cd00342">
    <property type="entry name" value="gram_neg_porins"/>
    <property type="match status" value="1"/>
</dbReference>
<organism evidence="13 14">
    <name type="scientific">Cupriavidus lacunae</name>
    <dbReference type="NCBI Taxonomy" id="2666307"/>
    <lineage>
        <taxon>Bacteria</taxon>
        <taxon>Pseudomonadati</taxon>
        <taxon>Pseudomonadota</taxon>
        <taxon>Betaproteobacteria</taxon>
        <taxon>Burkholderiales</taxon>
        <taxon>Burkholderiaceae</taxon>
        <taxon>Cupriavidus</taxon>
    </lineage>
</organism>
<gene>
    <name evidence="13" type="ORF">DN412_03175</name>
</gene>
<evidence type="ECO:0000256" key="2">
    <source>
        <dbReference type="ARBA" id="ARBA00011233"/>
    </source>
</evidence>
<evidence type="ECO:0000313" key="14">
    <source>
        <dbReference type="Proteomes" id="UP000255165"/>
    </source>
</evidence>
<evidence type="ECO:0000256" key="9">
    <source>
        <dbReference type="ARBA" id="ARBA00023136"/>
    </source>
</evidence>
<evidence type="ECO:0000256" key="1">
    <source>
        <dbReference type="ARBA" id="ARBA00004571"/>
    </source>
</evidence>
<dbReference type="GO" id="GO:0009279">
    <property type="term" value="C:cell outer membrane"/>
    <property type="evidence" value="ECO:0007669"/>
    <property type="project" value="UniProtKB-SubCell"/>
</dbReference>
<dbReference type="EMBL" id="QKWJ01000002">
    <property type="protein sequence ID" value="RDK11907.1"/>
    <property type="molecule type" value="Genomic_DNA"/>
</dbReference>
<reference evidence="13 14" key="1">
    <citation type="submission" date="2018-06" db="EMBL/GenBank/DDBJ databases">
        <authorList>
            <person name="Feng T."/>
            <person name="Jeon C.O."/>
        </authorList>
    </citation>
    <scope>NUCLEOTIDE SEQUENCE [LARGE SCALE GENOMIC DNA]</scope>
    <source>
        <strain evidence="13 14">S23</strain>
    </source>
</reference>
<evidence type="ECO:0000313" key="13">
    <source>
        <dbReference type="EMBL" id="RDK11907.1"/>
    </source>
</evidence>
<dbReference type="RefSeq" id="WP_115013179.1">
    <property type="nucleotide sequence ID" value="NZ_QKWJ01000002.1"/>
</dbReference>
<dbReference type="AlphaFoldDB" id="A0A370P250"/>
<dbReference type="InterPro" id="IPR050298">
    <property type="entry name" value="Gram-neg_bact_OMP"/>
</dbReference>
<dbReference type="InterPro" id="IPR033900">
    <property type="entry name" value="Gram_neg_porin_domain"/>
</dbReference>
<accession>A0A370P250</accession>
<evidence type="ECO:0000256" key="11">
    <source>
        <dbReference type="SAM" id="SignalP"/>
    </source>
</evidence>
<feature type="signal peptide" evidence="11">
    <location>
        <begin position="1"/>
        <end position="29"/>
    </location>
</feature>
<keyword evidence="5" id="KW-0812">Transmembrane</keyword>
<dbReference type="PANTHER" id="PTHR34501">
    <property type="entry name" value="PROTEIN YDDL-RELATED"/>
    <property type="match status" value="1"/>
</dbReference>
<evidence type="ECO:0000256" key="4">
    <source>
        <dbReference type="ARBA" id="ARBA00022452"/>
    </source>
</evidence>
<dbReference type="InterPro" id="IPR023614">
    <property type="entry name" value="Porin_dom_sf"/>
</dbReference>
<evidence type="ECO:0000256" key="7">
    <source>
        <dbReference type="ARBA" id="ARBA00023065"/>
    </source>
</evidence>
<keyword evidence="8" id="KW-0626">Porin</keyword>
<keyword evidence="4" id="KW-1134">Transmembrane beta strand</keyword>
<dbReference type="SUPFAM" id="SSF56935">
    <property type="entry name" value="Porins"/>
    <property type="match status" value="1"/>
</dbReference>
<dbReference type="GO" id="GO:0046930">
    <property type="term" value="C:pore complex"/>
    <property type="evidence" value="ECO:0007669"/>
    <property type="project" value="UniProtKB-KW"/>
</dbReference>
<comment type="caution">
    <text evidence="13">The sequence shown here is derived from an EMBL/GenBank/DDBJ whole genome shotgun (WGS) entry which is preliminary data.</text>
</comment>